<protein>
    <submittedName>
        <fullName evidence="1">Uncharacterized protein</fullName>
    </submittedName>
</protein>
<dbReference type="EMBL" id="JAIVGD010000018">
    <property type="protein sequence ID" value="KAH0754659.1"/>
    <property type="molecule type" value="Genomic_DNA"/>
</dbReference>
<evidence type="ECO:0000313" key="2">
    <source>
        <dbReference type="Proteomes" id="UP000826656"/>
    </source>
</evidence>
<name>A0ABQ7UTX3_SOLTU</name>
<sequence>MKKQKSSWSDSELGCGDTILIDRSRCTTAGQSCCSSKLVAKNKDKWNSGSFLSSSLRLDFAGERTKEREEKKRGSVAFVCCFHRRGERGRLGWGFTRGRRSSGYTSKEKRSSLAAVVVASPALLIREEAERGATLVFLGEEERII</sequence>
<reference evidence="1 2" key="1">
    <citation type="journal article" date="2021" name="bioRxiv">
        <title>Chromosome-scale and haplotype-resolved genome assembly of a tetraploid potato cultivar.</title>
        <authorList>
            <person name="Sun H."/>
            <person name="Jiao W.-B."/>
            <person name="Krause K."/>
            <person name="Campoy J.A."/>
            <person name="Goel M."/>
            <person name="Folz-Donahue K."/>
            <person name="Kukat C."/>
            <person name="Huettel B."/>
            <person name="Schneeberger K."/>
        </authorList>
    </citation>
    <scope>NUCLEOTIDE SEQUENCE [LARGE SCALE GENOMIC DNA]</scope>
    <source>
        <strain evidence="1">SolTubOtavaFocal</strain>
        <tissue evidence="1">Leaves</tissue>
    </source>
</reference>
<proteinExistence type="predicted"/>
<organism evidence="1 2">
    <name type="scientific">Solanum tuberosum</name>
    <name type="common">Potato</name>
    <dbReference type="NCBI Taxonomy" id="4113"/>
    <lineage>
        <taxon>Eukaryota</taxon>
        <taxon>Viridiplantae</taxon>
        <taxon>Streptophyta</taxon>
        <taxon>Embryophyta</taxon>
        <taxon>Tracheophyta</taxon>
        <taxon>Spermatophyta</taxon>
        <taxon>Magnoliopsida</taxon>
        <taxon>eudicotyledons</taxon>
        <taxon>Gunneridae</taxon>
        <taxon>Pentapetalae</taxon>
        <taxon>asterids</taxon>
        <taxon>lamiids</taxon>
        <taxon>Solanales</taxon>
        <taxon>Solanaceae</taxon>
        <taxon>Solanoideae</taxon>
        <taxon>Solaneae</taxon>
        <taxon>Solanum</taxon>
    </lineage>
</organism>
<dbReference type="Proteomes" id="UP000826656">
    <property type="component" value="Unassembled WGS sequence"/>
</dbReference>
<comment type="caution">
    <text evidence="1">The sequence shown here is derived from an EMBL/GenBank/DDBJ whole genome shotgun (WGS) entry which is preliminary data.</text>
</comment>
<gene>
    <name evidence="1" type="ORF">KY290_024929</name>
</gene>
<keyword evidence="2" id="KW-1185">Reference proteome</keyword>
<accession>A0ABQ7UTX3</accession>
<evidence type="ECO:0000313" key="1">
    <source>
        <dbReference type="EMBL" id="KAH0754659.1"/>
    </source>
</evidence>